<evidence type="ECO:0000259" key="5">
    <source>
        <dbReference type="PROSITE" id="PS51883"/>
    </source>
</evidence>
<evidence type="ECO:0000259" key="4">
    <source>
        <dbReference type="PROSITE" id="PS51710"/>
    </source>
</evidence>
<dbReference type="Pfam" id="PF01018">
    <property type="entry name" value="GTP1_OBG"/>
    <property type="match status" value="2"/>
</dbReference>
<dbReference type="PROSITE" id="PS51710">
    <property type="entry name" value="G_OBG"/>
    <property type="match status" value="1"/>
</dbReference>
<dbReference type="Proteomes" id="UP000799439">
    <property type="component" value="Unassembled WGS sequence"/>
</dbReference>
<feature type="region of interest" description="Disordered" evidence="3">
    <location>
        <begin position="1"/>
        <end position="47"/>
    </location>
</feature>
<dbReference type="PROSITE" id="PS51883">
    <property type="entry name" value="OBG"/>
    <property type="match status" value="1"/>
</dbReference>
<dbReference type="InterPro" id="IPR031167">
    <property type="entry name" value="G_OBG"/>
</dbReference>
<dbReference type="Gene3D" id="3.40.50.300">
    <property type="entry name" value="P-loop containing nucleotide triphosphate hydrolases"/>
    <property type="match status" value="1"/>
</dbReference>
<evidence type="ECO:0000256" key="2">
    <source>
        <dbReference type="ARBA" id="ARBA00023134"/>
    </source>
</evidence>
<dbReference type="CDD" id="cd01898">
    <property type="entry name" value="Obg"/>
    <property type="match status" value="1"/>
</dbReference>
<gene>
    <name evidence="6" type="ORF">K461DRAFT_288017</name>
</gene>
<organism evidence="6 7">
    <name type="scientific">Myriangium duriaei CBS 260.36</name>
    <dbReference type="NCBI Taxonomy" id="1168546"/>
    <lineage>
        <taxon>Eukaryota</taxon>
        <taxon>Fungi</taxon>
        <taxon>Dikarya</taxon>
        <taxon>Ascomycota</taxon>
        <taxon>Pezizomycotina</taxon>
        <taxon>Dothideomycetes</taxon>
        <taxon>Dothideomycetidae</taxon>
        <taxon>Myriangiales</taxon>
        <taxon>Myriangiaceae</taxon>
        <taxon>Myriangium</taxon>
    </lineage>
</organism>
<keyword evidence="1" id="KW-0547">Nucleotide-binding</keyword>
<dbReference type="InterPro" id="IPR006169">
    <property type="entry name" value="GTP1_OBG_dom"/>
</dbReference>
<feature type="domain" description="Obg" evidence="5">
    <location>
        <begin position="49"/>
        <end position="281"/>
    </location>
</feature>
<evidence type="ECO:0000313" key="7">
    <source>
        <dbReference type="Proteomes" id="UP000799439"/>
    </source>
</evidence>
<proteinExistence type="predicted"/>
<dbReference type="InterPro" id="IPR036726">
    <property type="entry name" value="GTP1_OBG_dom_sf"/>
</dbReference>
<feature type="region of interest" description="Disordered" evidence="3">
    <location>
        <begin position="203"/>
        <end position="229"/>
    </location>
</feature>
<feature type="region of interest" description="Disordered" evidence="3">
    <location>
        <begin position="413"/>
        <end position="440"/>
    </location>
</feature>
<accession>A0A9P4ISV7</accession>
<dbReference type="InterPro" id="IPR045086">
    <property type="entry name" value="OBG_GTPase"/>
</dbReference>
<dbReference type="InterPro" id="IPR006073">
    <property type="entry name" value="GTP-bd"/>
</dbReference>
<reference evidence="6" key="1">
    <citation type="journal article" date="2020" name="Stud. Mycol.">
        <title>101 Dothideomycetes genomes: a test case for predicting lifestyles and emergence of pathogens.</title>
        <authorList>
            <person name="Haridas S."/>
            <person name="Albert R."/>
            <person name="Binder M."/>
            <person name="Bloem J."/>
            <person name="Labutti K."/>
            <person name="Salamov A."/>
            <person name="Andreopoulos B."/>
            <person name="Baker S."/>
            <person name="Barry K."/>
            <person name="Bills G."/>
            <person name="Bluhm B."/>
            <person name="Cannon C."/>
            <person name="Castanera R."/>
            <person name="Culley D."/>
            <person name="Daum C."/>
            <person name="Ezra D."/>
            <person name="Gonzalez J."/>
            <person name="Henrissat B."/>
            <person name="Kuo A."/>
            <person name="Liang C."/>
            <person name="Lipzen A."/>
            <person name="Lutzoni F."/>
            <person name="Magnuson J."/>
            <person name="Mondo S."/>
            <person name="Nolan M."/>
            <person name="Ohm R."/>
            <person name="Pangilinan J."/>
            <person name="Park H.-J."/>
            <person name="Ramirez L."/>
            <person name="Alfaro M."/>
            <person name="Sun H."/>
            <person name="Tritt A."/>
            <person name="Yoshinaga Y."/>
            <person name="Zwiers L.-H."/>
            <person name="Turgeon B."/>
            <person name="Goodwin S."/>
            <person name="Spatafora J."/>
            <person name="Crous P."/>
            <person name="Grigoriev I."/>
        </authorList>
    </citation>
    <scope>NUCLEOTIDE SEQUENCE</scope>
    <source>
        <strain evidence="6">CBS 260.36</strain>
    </source>
</reference>
<dbReference type="InterPro" id="IPR027417">
    <property type="entry name" value="P-loop_NTPase"/>
</dbReference>
<dbReference type="PANTHER" id="PTHR11702:SF31">
    <property type="entry name" value="MITOCHONDRIAL RIBOSOME-ASSOCIATED GTPASE 2"/>
    <property type="match status" value="1"/>
</dbReference>
<evidence type="ECO:0000256" key="1">
    <source>
        <dbReference type="ARBA" id="ARBA00022741"/>
    </source>
</evidence>
<keyword evidence="7" id="KW-1185">Reference proteome</keyword>
<dbReference type="Pfam" id="PF01926">
    <property type="entry name" value="MMR_HSR1"/>
    <property type="match status" value="1"/>
</dbReference>
<feature type="region of interest" description="Disordered" evidence="3">
    <location>
        <begin position="105"/>
        <end position="130"/>
    </location>
</feature>
<dbReference type="Gene3D" id="2.70.210.12">
    <property type="entry name" value="GTP1/OBG domain"/>
    <property type="match status" value="1"/>
</dbReference>
<dbReference type="AlphaFoldDB" id="A0A9P4ISV7"/>
<feature type="domain" description="OBG-type G" evidence="4">
    <location>
        <begin position="282"/>
        <end position="539"/>
    </location>
</feature>
<comment type="caution">
    <text evidence="6">The sequence shown here is derived from an EMBL/GenBank/DDBJ whole genome shotgun (WGS) entry which is preliminary data.</text>
</comment>
<feature type="compositionally biased region" description="Low complexity" evidence="3">
    <location>
        <begin position="1"/>
        <end position="13"/>
    </location>
</feature>
<name>A0A9P4ISV7_9PEZI</name>
<evidence type="ECO:0000256" key="3">
    <source>
        <dbReference type="SAM" id="MobiDB-lite"/>
    </source>
</evidence>
<dbReference type="SUPFAM" id="SSF82051">
    <property type="entry name" value="Obg GTP-binding protein N-terminal domain"/>
    <property type="match status" value="1"/>
</dbReference>
<dbReference type="GO" id="GO:0003924">
    <property type="term" value="F:GTPase activity"/>
    <property type="evidence" value="ECO:0007669"/>
    <property type="project" value="InterPro"/>
</dbReference>
<protein>
    <submittedName>
        <fullName evidence="6">GTP-binding protein Obg/CgtA</fullName>
    </submittedName>
</protein>
<dbReference type="SUPFAM" id="SSF52540">
    <property type="entry name" value="P-loop containing nucleoside triphosphate hydrolases"/>
    <property type="match status" value="1"/>
</dbReference>
<feature type="compositionally biased region" description="Basic residues" evidence="3">
    <location>
        <begin position="106"/>
        <end position="125"/>
    </location>
</feature>
<dbReference type="GO" id="GO:0005525">
    <property type="term" value="F:GTP binding"/>
    <property type="evidence" value="ECO:0007669"/>
    <property type="project" value="UniProtKB-KW"/>
</dbReference>
<keyword evidence="2" id="KW-0342">GTP-binding</keyword>
<evidence type="ECO:0000313" key="6">
    <source>
        <dbReference type="EMBL" id="KAF2149392.1"/>
    </source>
</evidence>
<dbReference type="GO" id="GO:0042254">
    <property type="term" value="P:ribosome biogenesis"/>
    <property type="evidence" value="ECO:0007669"/>
    <property type="project" value="UniProtKB-UniRule"/>
</dbReference>
<dbReference type="PRINTS" id="PR00326">
    <property type="entry name" value="GTP1OBG"/>
</dbReference>
<sequence length="544" mass="58878">MPSTDPAAGCAPRPARRQSGDRPPRPGRSGYDPEAASHLDPTPDAYAATPFTDQCTLNVQAGPGGHGCVSFLREKFIPDGPANGGDGGTGGNIFIQAVRGETSLHKLARRGTLKAGRGKNGRGKGRGGERGEDVLIQVPVGTIIREISRHDPVTEEWKKRRQAKAMGADAVFGDEDGDDKSSKWRREKWLLFPGGLPRSFTAADFPALPRPRRSNLSASQPKAPISLDLDSPTEQPLLLAAGAVGGLGNPHFVTKSITRPKFATKGEDGMSLQIHLELKILADVGLVGLPNAGKSTLLRSLTKSRTRVGNWAFTTLQPNVGTVVLDDFKTRPFRGTGQHASTPIESFTIADIPGLIEGAHLDKGLGLGFLRHVERAAVLGFVVELSTEDPVTTLKSLWREVGQYEMIREMETHAESERRFDGRRDSFEDSAGRLPVDSKDVAEPHDANLTRSKFKGSPIRFQAISAKPWFVISTKADLPETQDNFTKLQQYLSAVEKGDAPHPGGRKNAWRQKIHLIPVSAIKAEGVDRIVPAVLELLDGRSTN</sequence>
<dbReference type="PANTHER" id="PTHR11702">
    <property type="entry name" value="DEVELOPMENTALLY REGULATED GTP-BINDING PROTEIN-RELATED"/>
    <property type="match status" value="1"/>
</dbReference>
<dbReference type="GO" id="GO:0005739">
    <property type="term" value="C:mitochondrion"/>
    <property type="evidence" value="ECO:0007669"/>
    <property type="project" value="TreeGrafter"/>
</dbReference>
<dbReference type="EMBL" id="ML996091">
    <property type="protein sequence ID" value="KAF2149392.1"/>
    <property type="molecule type" value="Genomic_DNA"/>
</dbReference>
<dbReference type="OrthoDB" id="347018at2759"/>